<keyword evidence="1" id="KW-0479">Metal-binding</keyword>
<dbReference type="PROSITE" id="PS50103">
    <property type="entry name" value="ZF_C3H1"/>
    <property type="match status" value="1"/>
</dbReference>
<feature type="zinc finger region" description="C3H1-type" evidence="1">
    <location>
        <begin position="70"/>
        <end position="97"/>
    </location>
</feature>
<accession>A0AA36MGN0</accession>
<evidence type="ECO:0000256" key="1">
    <source>
        <dbReference type="PROSITE-ProRule" id="PRU00723"/>
    </source>
</evidence>
<protein>
    <recommendedName>
        <fullName evidence="2">C3H1-type domain-containing protein</fullName>
    </recommendedName>
</protein>
<keyword evidence="1" id="KW-0862">Zinc</keyword>
<dbReference type="AlphaFoldDB" id="A0AA36MGN0"/>
<reference evidence="3" key="1">
    <citation type="submission" date="2023-08" db="EMBL/GenBank/DDBJ databases">
        <authorList>
            <person name="Chen Y."/>
            <person name="Shah S."/>
            <person name="Dougan E. K."/>
            <person name="Thang M."/>
            <person name="Chan C."/>
        </authorList>
    </citation>
    <scope>NUCLEOTIDE SEQUENCE</scope>
</reference>
<organism evidence="3 4">
    <name type="scientific">Effrenium voratum</name>
    <dbReference type="NCBI Taxonomy" id="2562239"/>
    <lineage>
        <taxon>Eukaryota</taxon>
        <taxon>Sar</taxon>
        <taxon>Alveolata</taxon>
        <taxon>Dinophyceae</taxon>
        <taxon>Suessiales</taxon>
        <taxon>Symbiodiniaceae</taxon>
        <taxon>Effrenium</taxon>
    </lineage>
</organism>
<feature type="domain" description="C3H1-type" evidence="2">
    <location>
        <begin position="70"/>
        <end position="97"/>
    </location>
</feature>
<dbReference type="GO" id="GO:0008270">
    <property type="term" value="F:zinc ion binding"/>
    <property type="evidence" value="ECO:0007669"/>
    <property type="project" value="UniProtKB-KW"/>
</dbReference>
<gene>
    <name evidence="3" type="ORF">EVOR1521_LOCUS1134</name>
</gene>
<dbReference type="InterPro" id="IPR000571">
    <property type="entry name" value="Znf_CCCH"/>
</dbReference>
<name>A0AA36MGN0_9DINO</name>
<proteinExistence type="predicted"/>
<keyword evidence="4" id="KW-1185">Reference proteome</keyword>
<evidence type="ECO:0000313" key="3">
    <source>
        <dbReference type="EMBL" id="CAJ1370606.1"/>
    </source>
</evidence>
<dbReference type="Proteomes" id="UP001178507">
    <property type="component" value="Unassembled WGS sequence"/>
</dbReference>
<evidence type="ECO:0000259" key="2">
    <source>
        <dbReference type="PROSITE" id="PS50103"/>
    </source>
</evidence>
<comment type="caution">
    <text evidence="3">The sequence shown here is derived from an EMBL/GenBank/DDBJ whole genome shotgun (WGS) entry which is preliminary data.</text>
</comment>
<evidence type="ECO:0000313" key="4">
    <source>
        <dbReference type="Proteomes" id="UP001178507"/>
    </source>
</evidence>
<keyword evidence="1" id="KW-0863">Zinc-finger</keyword>
<sequence length="216" mass="24435">MALRYRFTFIDDAPVPAVPRFHSCPVRQRDPDLEEQALSWQVACLPDRARRMREPPAPPAPNAGSVGHPEVCRRPCVHLARGACRLGSACGYCHLPHFRKENLDKMNRQVVQAMCEAQLLAAILPHLRRLTDGTEFHQTKSLVEVVERELALRRPCRASSVEDLKRLEKTLLRMSVSGLIGLMTSRRWKGPLPQVLQEAMSSLRKELALAYCSPVR</sequence>
<dbReference type="EMBL" id="CAUJNA010000028">
    <property type="protein sequence ID" value="CAJ1370606.1"/>
    <property type="molecule type" value="Genomic_DNA"/>
</dbReference>